<organism evidence="1 3">
    <name type="scientific">Xanthomonas prunicola</name>
    <dbReference type="NCBI Taxonomy" id="2053930"/>
    <lineage>
        <taxon>Bacteria</taxon>
        <taxon>Pseudomonadati</taxon>
        <taxon>Pseudomonadota</taxon>
        <taxon>Gammaproteobacteria</taxon>
        <taxon>Lysobacterales</taxon>
        <taxon>Lysobacteraceae</taxon>
        <taxon>Xanthomonas</taxon>
    </lineage>
</organism>
<evidence type="ECO:0000313" key="2">
    <source>
        <dbReference type="EMBL" id="PKV17837.1"/>
    </source>
</evidence>
<keyword evidence="4" id="KW-1185">Reference proteome</keyword>
<sequence>MAVVGQALTRQRRHAVGGGEVLVYMQMVERVLEAPPRPARLYQVPPSLCGLALNAAQRQVRLRGTNAAALQRMRENPVFDLGPARRDFGYVSPIAEELGIGE</sequence>
<dbReference type="Proteomes" id="UP000233720">
    <property type="component" value="Unassembled WGS sequence"/>
</dbReference>
<dbReference type="EMBL" id="PHKW01000002">
    <property type="protein sequence ID" value="PKV17837.1"/>
    <property type="molecule type" value="Genomic_DNA"/>
</dbReference>
<evidence type="ECO:0000313" key="1">
    <source>
        <dbReference type="EMBL" id="PKV13559.1"/>
    </source>
</evidence>
<name>A0A2N3RM55_9XANT</name>
<dbReference type="AlphaFoldDB" id="A0A2N3RM55"/>
<dbReference type="EMBL" id="PHKV01000002">
    <property type="protein sequence ID" value="PKV13559.1"/>
    <property type="molecule type" value="Genomic_DNA"/>
</dbReference>
<protein>
    <submittedName>
        <fullName evidence="1">Uncharacterized protein</fullName>
    </submittedName>
</protein>
<accession>A0A2N3RM55</accession>
<dbReference type="Proteomes" id="UP000233748">
    <property type="component" value="Unassembled WGS sequence"/>
</dbReference>
<gene>
    <name evidence="1" type="ORF">XpruCFBP8353_09290</name>
    <name evidence="2" type="ORF">XpruCFBP8354_09290</name>
</gene>
<proteinExistence type="predicted"/>
<dbReference type="OrthoDB" id="5565437at2"/>
<reference evidence="3 4" key="1">
    <citation type="submission" date="2017-11" db="EMBL/GenBank/DDBJ databases">
        <title>Xanthomonas prunicola sp. nov., a novel pathogen that affects nectarine (Prunus persica var. nectarine) trees.</title>
        <authorList>
            <person name="Lopez M."/>
            <person name="Lopez-Soriano P."/>
            <person name="Garita-Cambronero J."/>
            <person name="Beltran C."/>
            <person name="Taghouti G."/>
            <person name="Portier P."/>
            <person name="Cubero J."/>
            <person name="Fischer-Le Saux M."/>
            <person name="Marco-Noales E."/>
        </authorList>
    </citation>
    <scope>NUCLEOTIDE SEQUENCE [LARGE SCALE GENOMIC DNA]</scope>
    <source>
        <strain evidence="1 3">CFBP8353</strain>
        <strain evidence="2 4">CFBP8354</strain>
    </source>
</reference>
<evidence type="ECO:0000313" key="4">
    <source>
        <dbReference type="Proteomes" id="UP000233748"/>
    </source>
</evidence>
<comment type="caution">
    <text evidence="1">The sequence shown here is derived from an EMBL/GenBank/DDBJ whole genome shotgun (WGS) entry which is preliminary data.</text>
</comment>
<evidence type="ECO:0000313" key="3">
    <source>
        <dbReference type="Proteomes" id="UP000233720"/>
    </source>
</evidence>